<dbReference type="EMBL" id="CAJOBJ010314388">
    <property type="protein sequence ID" value="CAF5168387.1"/>
    <property type="molecule type" value="Genomic_DNA"/>
</dbReference>
<evidence type="ECO:0000313" key="9">
    <source>
        <dbReference type="EMBL" id="CAF5166216.1"/>
    </source>
</evidence>
<evidence type="ECO:0000256" key="1">
    <source>
        <dbReference type="SAM" id="MobiDB-lite"/>
    </source>
</evidence>
<evidence type="ECO:0000313" key="4">
    <source>
        <dbReference type="EMBL" id="CAF5023755.1"/>
    </source>
</evidence>
<evidence type="ECO:0000313" key="8">
    <source>
        <dbReference type="EMBL" id="CAF5166123.1"/>
    </source>
</evidence>
<dbReference type="EMBL" id="CAJOBH010217252">
    <property type="protein sequence ID" value="CAF5024593.1"/>
    <property type="molecule type" value="Genomic_DNA"/>
</dbReference>
<proteinExistence type="predicted"/>
<evidence type="ECO:0000313" key="5">
    <source>
        <dbReference type="EMBL" id="CAF5024593.1"/>
    </source>
</evidence>
<feature type="compositionally biased region" description="Polar residues" evidence="1">
    <location>
        <begin position="8"/>
        <end position="21"/>
    </location>
</feature>
<reference evidence="2" key="1">
    <citation type="submission" date="2021-02" db="EMBL/GenBank/DDBJ databases">
        <authorList>
            <person name="Nowell W R."/>
        </authorList>
    </citation>
    <scope>NUCLEOTIDE SEQUENCE</scope>
</reference>
<dbReference type="Proteomes" id="UP000681720">
    <property type="component" value="Unassembled WGS sequence"/>
</dbReference>
<evidence type="ECO:0000313" key="7">
    <source>
        <dbReference type="EMBL" id="CAF5165759.1"/>
    </source>
</evidence>
<gene>
    <name evidence="3" type="ORF">BYL167_LOCUS56007</name>
    <name evidence="4" type="ORF">BYL167_LOCUS56040</name>
    <name evidence="5" type="ORF">BYL167_LOCUS56066</name>
    <name evidence="10" type="ORF">GIL414_LOCUS66526</name>
    <name evidence="11" type="ORF">GIL414_LOCUS66534</name>
    <name evidence="12" type="ORF">GIL414_LOCUS66577</name>
    <name evidence="2" type="ORF">OVN521_LOCUS33522</name>
    <name evidence="6" type="ORF">SMN809_LOCUS64951</name>
    <name evidence="7" type="ORF">SMN809_LOCUS64966</name>
    <name evidence="8" type="ORF">SMN809_LOCUS65005</name>
    <name evidence="9" type="ORF">SMN809_LOCUS65015</name>
</gene>
<name>A0A820MEP2_9BILA</name>
<feature type="non-terminal residue" evidence="2">
    <location>
        <position position="21"/>
    </location>
</feature>
<dbReference type="EMBL" id="CAJOBI010301364">
    <property type="protein sequence ID" value="CAF5165759.1"/>
    <property type="molecule type" value="Genomic_DNA"/>
</dbReference>
<evidence type="ECO:0000313" key="3">
    <source>
        <dbReference type="EMBL" id="CAF5022659.1"/>
    </source>
</evidence>
<dbReference type="EMBL" id="CAJOBI010302126">
    <property type="protein sequence ID" value="CAF5166123.1"/>
    <property type="molecule type" value="Genomic_DNA"/>
</dbReference>
<dbReference type="Proteomes" id="UP000681967">
    <property type="component" value="Unassembled WGS sequence"/>
</dbReference>
<dbReference type="Proteomes" id="UP000676336">
    <property type="component" value="Unassembled WGS sequence"/>
</dbReference>
<dbReference type="EMBL" id="CAJOBJ010315301">
    <property type="protein sequence ID" value="CAF5168785.1"/>
    <property type="molecule type" value="Genomic_DNA"/>
</dbReference>
<dbReference type="AlphaFoldDB" id="A0A820MEP2"/>
<evidence type="ECO:0000313" key="2">
    <source>
        <dbReference type="EMBL" id="CAF4373054.1"/>
    </source>
</evidence>
<accession>A0A820MEP2</accession>
<dbReference type="EMBL" id="CAJOBH010216856">
    <property type="protein sequence ID" value="CAF5023755.1"/>
    <property type="molecule type" value="Genomic_DNA"/>
</dbReference>
<keyword evidence="13" id="KW-1185">Reference proteome</keyword>
<dbReference type="EMBL" id="CAJOBG010036275">
    <property type="protein sequence ID" value="CAF4373054.1"/>
    <property type="molecule type" value="Genomic_DNA"/>
</dbReference>
<dbReference type="EMBL" id="CAJOBI010301153">
    <property type="protein sequence ID" value="CAF5165560.1"/>
    <property type="molecule type" value="Genomic_DNA"/>
</dbReference>
<evidence type="ECO:0000313" key="10">
    <source>
        <dbReference type="EMBL" id="CAF5168348.1"/>
    </source>
</evidence>
<protein>
    <submittedName>
        <fullName evidence="2">Uncharacterized protein</fullName>
    </submittedName>
</protein>
<organism evidence="2 13">
    <name type="scientific">Rotaria magnacalcarata</name>
    <dbReference type="NCBI Taxonomy" id="392030"/>
    <lineage>
        <taxon>Eukaryota</taxon>
        <taxon>Metazoa</taxon>
        <taxon>Spiralia</taxon>
        <taxon>Gnathifera</taxon>
        <taxon>Rotifera</taxon>
        <taxon>Eurotatoria</taxon>
        <taxon>Bdelloidea</taxon>
        <taxon>Philodinida</taxon>
        <taxon>Philodinidae</taxon>
        <taxon>Rotaria</taxon>
    </lineage>
</organism>
<sequence length="21" mass="2508">METDLARQLQQLELNNNDHQP</sequence>
<dbReference type="Proteomes" id="UP000663866">
    <property type="component" value="Unassembled WGS sequence"/>
</dbReference>
<evidence type="ECO:0000313" key="6">
    <source>
        <dbReference type="EMBL" id="CAF5165560.1"/>
    </source>
</evidence>
<evidence type="ECO:0000313" key="11">
    <source>
        <dbReference type="EMBL" id="CAF5168387.1"/>
    </source>
</evidence>
<feature type="region of interest" description="Disordered" evidence="1">
    <location>
        <begin position="1"/>
        <end position="21"/>
    </location>
</feature>
<dbReference type="EMBL" id="CAJOBJ010314262">
    <property type="protein sequence ID" value="CAF5168348.1"/>
    <property type="molecule type" value="Genomic_DNA"/>
</dbReference>
<comment type="caution">
    <text evidence="2">The sequence shown here is derived from an EMBL/GenBank/DDBJ whole genome shotgun (WGS) entry which is preliminary data.</text>
</comment>
<dbReference type="EMBL" id="CAJOBI010302296">
    <property type="protein sequence ID" value="CAF5166216.1"/>
    <property type="molecule type" value="Genomic_DNA"/>
</dbReference>
<evidence type="ECO:0000313" key="12">
    <source>
        <dbReference type="EMBL" id="CAF5168785.1"/>
    </source>
</evidence>
<dbReference type="EMBL" id="CAJOBH010216313">
    <property type="protein sequence ID" value="CAF5022659.1"/>
    <property type="molecule type" value="Genomic_DNA"/>
</dbReference>
<evidence type="ECO:0000313" key="13">
    <source>
        <dbReference type="Proteomes" id="UP000663866"/>
    </source>
</evidence>